<dbReference type="InterPro" id="IPR055214">
    <property type="entry name" value="PTP-NADK"/>
</dbReference>
<evidence type="ECO:0000259" key="1">
    <source>
        <dbReference type="PROSITE" id="PS50056"/>
    </source>
</evidence>
<proteinExistence type="predicted"/>
<dbReference type="PROSITE" id="PS50056">
    <property type="entry name" value="TYR_PHOSPHATASE_2"/>
    <property type="match status" value="1"/>
</dbReference>
<dbReference type="InterPro" id="IPR029021">
    <property type="entry name" value="Prot-tyrosine_phosphatase-like"/>
</dbReference>
<reference evidence="2 3" key="1">
    <citation type="submission" date="2020-04" db="EMBL/GenBank/DDBJ databases">
        <title>Enterovirga sp. isolate from soil.</title>
        <authorList>
            <person name="Chea S."/>
            <person name="Kim D.-U."/>
        </authorList>
    </citation>
    <scope>NUCLEOTIDE SEQUENCE [LARGE SCALE GENOMIC DNA]</scope>
    <source>
        <strain evidence="2 3">DB1703</strain>
    </source>
</reference>
<dbReference type="Pfam" id="PF22741">
    <property type="entry name" value="PTP-NADK"/>
    <property type="match status" value="1"/>
</dbReference>
<name>A0A849HVV8_9HYPH</name>
<accession>A0A849HVV8</accession>
<dbReference type="RefSeq" id="WP_171217107.1">
    <property type="nucleotide sequence ID" value="NZ_JABEPP010000001.1"/>
</dbReference>
<evidence type="ECO:0000313" key="3">
    <source>
        <dbReference type="Proteomes" id="UP000564885"/>
    </source>
</evidence>
<evidence type="ECO:0000313" key="2">
    <source>
        <dbReference type="EMBL" id="NNM71676.1"/>
    </source>
</evidence>
<comment type="caution">
    <text evidence="2">The sequence shown here is derived from an EMBL/GenBank/DDBJ whole genome shotgun (WGS) entry which is preliminary data.</text>
</comment>
<dbReference type="AlphaFoldDB" id="A0A849HVV8"/>
<feature type="domain" description="Tyrosine specific protein phosphatases" evidence="1">
    <location>
        <begin position="138"/>
        <end position="173"/>
    </location>
</feature>
<dbReference type="EMBL" id="JABEPP010000001">
    <property type="protein sequence ID" value="NNM71676.1"/>
    <property type="molecule type" value="Genomic_DNA"/>
</dbReference>
<keyword evidence="3" id="KW-1185">Reference proteome</keyword>
<sequence length="240" mass="27617">MLNRFLKAERRYARRMARIARWDRPISGPVARARAWANMLLVDHGVFRLLYPNRARVSDGLWRSAQPSPGHIAWFARQGGRTVVNLRAGREYGSWPLQREACERHGLKLVEFVLRSREAPSRDTLLAAKAFFEELEFPVLVHCKSGADRAGLFAALFLLVARNASVAEARKQLSLRFGHFRFAKTGILDAFLDAYEQEGEAKGMDFLDWVERVYDPASLATRFKPRFWSTLIADRLIRRE</sequence>
<organism evidence="2 3">
    <name type="scientific">Enterovirga aerilata</name>
    <dbReference type="NCBI Taxonomy" id="2730920"/>
    <lineage>
        <taxon>Bacteria</taxon>
        <taxon>Pseudomonadati</taxon>
        <taxon>Pseudomonadota</taxon>
        <taxon>Alphaproteobacteria</taxon>
        <taxon>Hyphomicrobiales</taxon>
        <taxon>Methylobacteriaceae</taxon>
        <taxon>Enterovirga</taxon>
    </lineage>
</organism>
<protein>
    <submittedName>
        <fullName evidence="2">Protein tyrosine phosphatase</fullName>
    </submittedName>
</protein>
<dbReference type="Proteomes" id="UP000564885">
    <property type="component" value="Unassembled WGS sequence"/>
</dbReference>
<gene>
    <name evidence="2" type="ORF">HJG44_04590</name>
</gene>
<dbReference type="InterPro" id="IPR000387">
    <property type="entry name" value="Tyr_Pase_dom"/>
</dbReference>
<dbReference type="Gene3D" id="3.90.190.10">
    <property type="entry name" value="Protein tyrosine phosphatase superfamily"/>
    <property type="match status" value="1"/>
</dbReference>
<dbReference type="SUPFAM" id="SSF52799">
    <property type="entry name" value="(Phosphotyrosine protein) phosphatases II"/>
    <property type="match status" value="1"/>
</dbReference>